<feature type="transmembrane region" description="Helical" evidence="1">
    <location>
        <begin position="50"/>
        <end position="74"/>
    </location>
</feature>
<protein>
    <recommendedName>
        <fullName evidence="4">DUF4190 domain-containing protein</fullName>
    </recommendedName>
</protein>
<keyword evidence="1" id="KW-0472">Membrane</keyword>
<comment type="caution">
    <text evidence="2">The sequence shown here is derived from an EMBL/GenBank/DDBJ whole genome shotgun (WGS) entry which is preliminary data.</text>
</comment>
<dbReference type="EMBL" id="JADPUN010000050">
    <property type="protein sequence ID" value="MBF9127960.1"/>
    <property type="molecule type" value="Genomic_DNA"/>
</dbReference>
<dbReference type="Proteomes" id="UP000638560">
    <property type="component" value="Unassembled WGS sequence"/>
</dbReference>
<reference evidence="2 3" key="1">
    <citation type="submission" date="2020-11" db="EMBL/GenBank/DDBJ databases">
        <title>A novel isolate from a Black sea contaminated sediment with potential to produce alkanes: Plantactinospora alkalitolerans sp. nov.</title>
        <authorList>
            <person name="Carro L."/>
            <person name="Veyisoglu A."/>
            <person name="Guven K."/>
            <person name="Schumann P."/>
            <person name="Klenk H.-P."/>
            <person name="Sahin N."/>
        </authorList>
    </citation>
    <scope>NUCLEOTIDE SEQUENCE [LARGE SCALE GENOMIC DNA]</scope>
    <source>
        <strain evidence="2 3">S1510</strain>
    </source>
</reference>
<gene>
    <name evidence="2" type="ORF">I0C86_02955</name>
</gene>
<feature type="transmembrane region" description="Helical" evidence="1">
    <location>
        <begin position="12"/>
        <end position="38"/>
    </location>
</feature>
<organism evidence="2 3">
    <name type="scientific">Plantactinospora alkalitolerans</name>
    <dbReference type="NCBI Taxonomy" id="2789879"/>
    <lineage>
        <taxon>Bacteria</taxon>
        <taxon>Bacillati</taxon>
        <taxon>Actinomycetota</taxon>
        <taxon>Actinomycetes</taxon>
        <taxon>Micromonosporales</taxon>
        <taxon>Micromonosporaceae</taxon>
        <taxon>Plantactinospora</taxon>
    </lineage>
</organism>
<keyword evidence="1" id="KW-0812">Transmembrane</keyword>
<accession>A0ABS0GP54</accession>
<evidence type="ECO:0000313" key="2">
    <source>
        <dbReference type="EMBL" id="MBF9127960.1"/>
    </source>
</evidence>
<keyword evidence="3" id="KW-1185">Reference proteome</keyword>
<sequence length="77" mass="7702">MEGDHGRSVAALVLGLVSLLMSVCLGAGLLLGVPAIILGWPRRGGRHQPAIATAGLVLGLVGTAVSLLTVAMLFTDG</sequence>
<name>A0ABS0GP54_9ACTN</name>
<evidence type="ECO:0000313" key="3">
    <source>
        <dbReference type="Proteomes" id="UP000638560"/>
    </source>
</evidence>
<evidence type="ECO:0000256" key="1">
    <source>
        <dbReference type="SAM" id="Phobius"/>
    </source>
</evidence>
<keyword evidence="1" id="KW-1133">Transmembrane helix</keyword>
<proteinExistence type="predicted"/>
<evidence type="ECO:0008006" key="4">
    <source>
        <dbReference type="Google" id="ProtNLM"/>
    </source>
</evidence>